<reference evidence="2 3" key="1">
    <citation type="submission" date="2020-04" db="EMBL/GenBank/DDBJ databases">
        <authorList>
            <consortium name="Desulfovibrio sp. FSS-1 genome sequencing consortium"/>
            <person name="Shimoshige H."/>
            <person name="Kobayashi H."/>
            <person name="Maekawa T."/>
        </authorList>
    </citation>
    <scope>NUCLEOTIDE SEQUENCE [LARGE SCALE GENOMIC DNA]</scope>
    <source>
        <strain evidence="2 3">SIID29052-01</strain>
    </source>
</reference>
<reference evidence="2 3" key="2">
    <citation type="submission" date="2020-05" db="EMBL/GenBank/DDBJ databases">
        <title>Draft genome sequence of Desulfovibrio sp. strainFSS-1.</title>
        <authorList>
            <person name="Shimoshige H."/>
            <person name="Kobayashi H."/>
            <person name="Maekawa T."/>
        </authorList>
    </citation>
    <scope>NUCLEOTIDE SEQUENCE [LARGE SCALE GENOMIC DNA]</scope>
    <source>
        <strain evidence="2 3">SIID29052-01</strain>
    </source>
</reference>
<feature type="transmembrane region" description="Helical" evidence="1">
    <location>
        <begin position="223"/>
        <end position="240"/>
    </location>
</feature>
<proteinExistence type="predicted"/>
<keyword evidence="3" id="KW-1185">Reference proteome</keyword>
<feature type="transmembrane region" description="Helical" evidence="1">
    <location>
        <begin position="140"/>
        <end position="160"/>
    </location>
</feature>
<accession>A0A6V8LSI4</accession>
<comment type="caution">
    <text evidence="2">The sequence shown here is derived from an EMBL/GenBank/DDBJ whole genome shotgun (WGS) entry which is preliminary data.</text>
</comment>
<dbReference type="AlphaFoldDB" id="A0A6V8LSI4"/>
<feature type="transmembrane region" description="Helical" evidence="1">
    <location>
        <begin position="321"/>
        <end position="339"/>
    </location>
</feature>
<evidence type="ECO:0008006" key="4">
    <source>
        <dbReference type="Google" id="ProtNLM"/>
    </source>
</evidence>
<organism evidence="2 3">
    <name type="scientific">Fundidesulfovibrio magnetotacticus</name>
    <dbReference type="NCBI Taxonomy" id="2730080"/>
    <lineage>
        <taxon>Bacteria</taxon>
        <taxon>Pseudomonadati</taxon>
        <taxon>Thermodesulfobacteriota</taxon>
        <taxon>Desulfovibrionia</taxon>
        <taxon>Desulfovibrionales</taxon>
        <taxon>Desulfovibrionaceae</taxon>
        <taxon>Fundidesulfovibrio</taxon>
    </lineage>
</organism>
<dbReference type="InterPro" id="IPR018674">
    <property type="entry name" value="DUF2142_membrane"/>
</dbReference>
<feature type="transmembrane region" description="Helical" evidence="1">
    <location>
        <begin position="194"/>
        <end position="211"/>
    </location>
</feature>
<sequence>MTSPDRLWTLLWRAATAGTLGLVVAMALLSAFAAHPDEKDHVGAGEYYMRYWDPPAVGDERARGAYSNYGVSYLNQLDAVYFFAGKFAVLARPLVGQDHVALRLFNVLLFALLTAMAWSVPGRWRLALLPLYLTPQAWYVFSYFNGDALPLALSMGAVWLCAVRLASGSESVGRGWVWGMGLLLGLLTVSKQNYYVYLVFFVAFWTMAAGARRGLPGVGGREAWLALGLAALIFGARYGAHLMVAAAQPPDAQHRLAEQMAAPEFKPSAQVDGKGFWGSRMRSKGVTLAEMFTGEWKWHVFTFRSAFGKYGAMDVEAPLLFYRWIGRAAAVFGLAYAAALLRAGMWARGAFALWFAFALLTVGQSLWHSWNNDFQSQGRYLFPILPMTGCVLALLGPELGRGRAWLWGLGAILWVMSAWSFTAVGLARIPC</sequence>
<feature type="transmembrane region" description="Helical" evidence="1">
    <location>
        <begin position="12"/>
        <end position="34"/>
    </location>
</feature>
<name>A0A6V8LSI4_9BACT</name>
<feature type="transmembrane region" description="Helical" evidence="1">
    <location>
        <begin position="351"/>
        <end position="368"/>
    </location>
</feature>
<feature type="transmembrane region" description="Helical" evidence="1">
    <location>
        <begin position="100"/>
        <end position="120"/>
    </location>
</feature>
<dbReference type="EMBL" id="BLTE01000003">
    <property type="protein sequence ID" value="GFK93268.1"/>
    <property type="molecule type" value="Genomic_DNA"/>
</dbReference>
<keyword evidence="1" id="KW-0472">Membrane</keyword>
<feature type="transmembrane region" description="Helical" evidence="1">
    <location>
        <begin position="172"/>
        <end position="188"/>
    </location>
</feature>
<keyword evidence="1" id="KW-1133">Transmembrane helix</keyword>
<keyword evidence="1" id="KW-0812">Transmembrane</keyword>
<gene>
    <name evidence="2" type="ORF">NNJEOMEG_01099</name>
</gene>
<dbReference type="Proteomes" id="UP000494245">
    <property type="component" value="Unassembled WGS sequence"/>
</dbReference>
<dbReference type="RefSeq" id="WP_173082119.1">
    <property type="nucleotide sequence ID" value="NZ_BLTE01000003.1"/>
</dbReference>
<protein>
    <recommendedName>
        <fullName evidence="4">Glycosyltransferase RgtA/B/C/D-like domain-containing protein</fullName>
    </recommendedName>
</protein>
<dbReference type="Pfam" id="PF09913">
    <property type="entry name" value="DUF2142"/>
    <property type="match status" value="1"/>
</dbReference>
<evidence type="ECO:0000256" key="1">
    <source>
        <dbReference type="SAM" id="Phobius"/>
    </source>
</evidence>
<feature type="transmembrane region" description="Helical" evidence="1">
    <location>
        <begin position="380"/>
        <end position="397"/>
    </location>
</feature>
<feature type="transmembrane region" description="Helical" evidence="1">
    <location>
        <begin position="404"/>
        <end position="427"/>
    </location>
</feature>
<evidence type="ECO:0000313" key="2">
    <source>
        <dbReference type="EMBL" id="GFK93268.1"/>
    </source>
</evidence>
<evidence type="ECO:0000313" key="3">
    <source>
        <dbReference type="Proteomes" id="UP000494245"/>
    </source>
</evidence>